<reference evidence="3" key="1">
    <citation type="journal article" date="2015" name="BMC Genomics">
        <title>Draft genome of a commonly misdiagnosed multidrug resistant pathogen Candida auris.</title>
        <authorList>
            <person name="Chatterjee S."/>
            <person name="Alampalli S.V."/>
            <person name="Nageshan R.K."/>
            <person name="Chettiar S.T."/>
            <person name="Joshi S."/>
            <person name="Tatu U.S."/>
        </authorList>
    </citation>
    <scope>NUCLEOTIDE SEQUENCE [LARGE SCALE GENOMIC DNA]</scope>
    <source>
        <strain evidence="3">6684</strain>
    </source>
</reference>
<evidence type="ECO:0000256" key="1">
    <source>
        <dbReference type="SAM" id="MobiDB-lite"/>
    </source>
</evidence>
<proteinExistence type="predicted"/>
<dbReference type="VEuPathDB" id="FungiDB:QG37_06668"/>
<protein>
    <submittedName>
        <fullName evidence="2">Uncharacterized protein</fullName>
    </submittedName>
</protein>
<evidence type="ECO:0000313" key="3">
    <source>
        <dbReference type="Proteomes" id="UP000037122"/>
    </source>
</evidence>
<comment type="caution">
    <text evidence="2">The sequence shown here is derived from an EMBL/GenBank/DDBJ whole genome shotgun (WGS) entry which is preliminary data.</text>
</comment>
<dbReference type="AlphaFoldDB" id="A0A0L0NSE7"/>
<evidence type="ECO:0000313" key="2">
    <source>
        <dbReference type="EMBL" id="KND96973.1"/>
    </source>
</evidence>
<dbReference type="Proteomes" id="UP000037122">
    <property type="component" value="Unassembled WGS sequence"/>
</dbReference>
<dbReference type="EMBL" id="LGST01000047">
    <property type="protein sequence ID" value="KND96973.1"/>
    <property type="molecule type" value="Genomic_DNA"/>
</dbReference>
<gene>
    <name evidence="2" type="ORF">QG37_06668</name>
</gene>
<accession>A0A0L0NSE7</accession>
<sequence>MFPTKAATARTPPAVWPAAAPEEDLEDALEELLAEEEPEDLEAAEAELDDLAELDAVEEPEEWEWEGAEEDESAAETETAMAAMAAIWVNNIV</sequence>
<name>A0A0L0NSE7_CANAR</name>
<feature type="region of interest" description="Disordered" evidence="1">
    <location>
        <begin position="1"/>
        <end position="20"/>
    </location>
</feature>
<organism evidence="2 3">
    <name type="scientific">Candidozyma auris</name>
    <name type="common">Yeast</name>
    <name type="synonym">Candida auris</name>
    <dbReference type="NCBI Taxonomy" id="498019"/>
    <lineage>
        <taxon>Eukaryota</taxon>
        <taxon>Fungi</taxon>
        <taxon>Dikarya</taxon>
        <taxon>Ascomycota</taxon>
        <taxon>Saccharomycotina</taxon>
        <taxon>Pichiomycetes</taxon>
        <taxon>Metschnikowiaceae</taxon>
        <taxon>Candidozyma</taxon>
    </lineage>
</organism>